<proteinExistence type="predicted"/>
<feature type="compositionally biased region" description="Acidic residues" evidence="1">
    <location>
        <begin position="506"/>
        <end position="529"/>
    </location>
</feature>
<dbReference type="AlphaFoldDB" id="A0A381Z699"/>
<evidence type="ECO:0000256" key="1">
    <source>
        <dbReference type="SAM" id="MobiDB-lite"/>
    </source>
</evidence>
<feature type="region of interest" description="Disordered" evidence="1">
    <location>
        <begin position="584"/>
        <end position="609"/>
    </location>
</feature>
<feature type="compositionally biased region" description="Acidic residues" evidence="1">
    <location>
        <begin position="477"/>
        <end position="498"/>
    </location>
</feature>
<protein>
    <submittedName>
        <fullName evidence="2">Uncharacterized protein</fullName>
    </submittedName>
</protein>
<organism evidence="2">
    <name type="scientific">marine metagenome</name>
    <dbReference type="NCBI Taxonomy" id="408172"/>
    <lineage>
        <taxon>unclassified sequences</taxon>
        <taxon>metagenomes</taxon>
        <taxon>ecological metagenomes</taxon>
    </lineage>
</organism>
<feature type="region of interest" description="Disordered" evidence="1">
    <location>
        <begin position="445"/>
        <end position="529"/>
    </location>
</feature>
<feature type="compositionally biased region" description="Basic and acidic residues" evidence="1">
    <location>
        <begin position="584"/>
        <end position="596"/>
    </location>
</feature>
<sequence length="632" mass="71139">MNKVALAALASIFLLIAPASTAVEESAAFTVGDKWALGHEFDLMEEFDSFTEEIFQELDAEIENNSTGAHGDLMGYSLNENEGVIGVFYTGEIVDDLDGLIHITSEESFYFHTAIDTSITGVFFEEGTYDDVEGTCTYDEENDDETCTYTLADGSEIPTAVQTMEIGGEFHYVTQITTETWWTQDDFDMQKMDLTLSMGMSGGVKLINVPNETMEPNWIEEDYDGDGYPDGEREDCEYENDEETCTYEYVSTVMETAELGASAEESLHLLFEFDPWKPLNAFDLPLEENKYWDGQTEVRISGDVGGMIDIDKPVLSICPELDCDQLPEMQELYEVMTAGIEELHENEELSITVDRDGDGQPDIIEKWDDIFPVYIPETWMDSIFEAILEAVSCEDDDSAQEGEECDETAEEELEKLDLRIENNRFAFGPYDVPIEIPYAFETGEEMSGWGEDGTAHQGFQVFPTDGCSENNPNRNDDDCERDDEEHEEEDDEDDPFNDDDSRSSHDEEDCDPEYEDCEDDYDCTEDDTPDPFCEAVMEYFHDAETGQVSFIQMDLPHAKDDGYKVTMSAVKDEQVVEAMEDKIDANADPTEPEKNEATSAPESIEEDGFPLPGFGLMAAVGSLMLAGRRFRK</sequence>
<evidence type="ECO:0000313" key="2">
    <source>
        <dbReference type="EMBL" id="SVA84277.1"/>
    </source>
</evidence>
<reference evidence="2" key="1">
    <citation type="submission" date="2018-05" db="EMBL/GenBank/DDBJ databases">
        <authorList>
            <person name="Lanie J.A."/>
            <person name="Ng W.-L."/>
            <person name="Kazmierczak K.M."/>
            <person name="Andrzejewski T.M."/>
            <person name="Davidsen T.M."/>
            <person name="Wayne K.J."/>
            <person name="Tettelin H."/>
            <person name="Glass J.I."/>
            <person name="Rusch D."/>
            <person name="Podicherti R."/>
            <person name="Tsui H.-C.T."/>
            <person name="Winkler M.E."/>
        </authorList>
    </citation>
    <scope>NUCLEOTIDE SEQUENCE</scope>
</reference>
<name>A0A381Z699_9ZZZZ</name>
<dbReference type="EMBL" id="UINC01019957">
    <property type="protein sequence ID" value="SVA84277.1"/>
    <property type="molecule type" value="Genomic_DNA"/>
</dbReference>
<accession>A0A381Z699</accession>
<gene>
    <name evidence="2" type="ORF">METZ01_LOCUS137131</name>
</gene>